<comment type="caution">
    <text evidence="4">The sequence shown here is derived from an EMBL/GenBank/DDBJ whole genome shotgun (WGS) entry which is preliminary data.</text>
</comment>
<gene>
    <name evidence="4" type="primary">nlhH</name>
    <name evidence="4" type="ORF">CTA1_12508</name>
</gene>
<dbReference type="EMBL" id="PJEX01000211">
    <property type="protein sequence ID" value="TKW52994.1"/>
    <property type="molecule type" value="Genomic_DNA"/>
</dbReference>
<organism evidence="4 5">
    <name type="scientific">Colletotrichum tanaceti</name>
    <dbReference type="NCBI Taxonomy" id="1306861"/>
    <lineage>
        <taxon>Eukaryota</taxon>
        <taxon>Fungi</taxon>
        <taxon>Dikarya</taxon>
        <taxon>Ascomycota</taxon>
        <taxon>Pezizomycotina</taxon>
        <taxon>Sordariomycetes</taxon>
        <taxon>Hypocreomycetidae</taxon>
        <taxon>Glomerellales</taxon>
        <taxon>Glomerellaceae</taxon>
        <taxon>Colletotrichum</taxon>
        <taxon>Colletotrichum destructivum species complex</taxon>
    </lineage>
</organism>
<dbReference type="InterPro" id="IPR050300">
    <property type="entry name" value="GDXG_lipolytic_enzyme"/>
</dbReference>
<proteinExistence type="predicted"/>
<dbReference type="InterPro" id="IPR029058">
    <property type="entry name" value="AB_hydrolase_fold"/>
</dbReference>
<evidence type="ECO:0000313" key="5">
    <source>
        <dbReference type="Proteomes" id="UP000310108"/>
    </source>
</evidence>
<accession>A0A4U6XC78</accession>
<reference evidence="4 5" key="1">
    <citation type="journal article" date="2019" name="PLoS ONE">
        <title>Comparative genome analysis indicates high evolutionary potential of pathogenicity genes in Colletotrichum tanaceti.</title>
        <authorList>
            <person name="Lelwala R.V."/>
            <person name="Korhonen P.K."/>
            <person name="Young N.D."/>
            <person name="Scott J.B."/>
            <person name="Ades P.A."/>
            <person name="Gasser R.B."/>
            <person name="Taylor P.W.J."/>
        </authorList>
    </citation>
    <scope>NUCLEOTIDE SEQUENCE [LARGE SCALE GENOMIC DNA]</scope>
    <source>
        <strain evidence="4">BRIP57314</strain>
    </source>
</reference>
<dbReference type="SUPFAM" id="SSF53474">
    <property type="entry name" value="alpha/beta-Hydrolases"/>
    <property type="match status" value="1"/>
</dbReference>
<keyword evidence="5" id="KW-1185">Reference proteome</keyword>
<dbReference type="InterPro" id="IPR013094">
    <property type="entry name" value="AB_hydrolase_3"/>
</dbReference>
<dbReference type="Proteomes" id="UP000310108">
    <property type="component" value="Unassembled WGS sequence"/>
</dbReference>
<evidence type="ECO:0000256" key="1">
    <source>
        <dbReference type="ARBA" id="ARBA00022801"/>
    </source>
</evidence>
<dbReference type="Gene3D" id="3.40.50.1820">
    <property type="entry name" value="alpha/beta hydrolase"/>
    <property type="match status" value="1"/>
</dbReference>
<dbReference type="Pfam" id="PF07859">
    <property type="entry name" value="Abhydrolase_3"/>
    <property type="match status" value="1"/>
</dbReference>
<dbReference type="PANTHER" id="PTHR48081">
    <property type="entry name" value="AB HYDROLASE SUPERFAMILY PROTEIN C4A8.06C"/>
    <property type="match status" value="1"/>
</dbReference>
<feature type="domain" description="Alpha/beta hydrolase fold-3" evidence="3">
    <location>
        <begin position="106"/>
        <end position="325"/>
    </location>
</feature>
<evidence type="ECO:0000256" key="2">
    <source>
        <dbReference type="SAM" id="MobiDB-lite"/>
    </source>
</evidence>
<dbReference type="GO" id="GO:0016787">
    <property type="term" value="F:hydrolase activity"/>
    <property type="evidence" value="ECO:0007669"/>
    <property type="project" value="UniProtKB-KW"/>
</dbReference>
<dbReference type="PANTHER" id="PTHR48081:SF8">
    <property type="entry name" value="ALPHA_BETA HYDROLASE FOLD-3 DOMAIN-CONTAINING PROTEIN-RELATED"/>
    <property type="match status" value="1"/>
</dbReference>
<dbReference type="STRING" id="1306861.A0A4U6XC78"/>
<dbReference type="AlphaFoldDB" id="A0A4U6XC78"/>
<protein>
    <submittedName>
        <fullName evidence="4">Carboxylesterase NlhH</fullName>
    </submittedName>
</protein>
<sequence>MSSQNLLPRPPYDPQLVAAFDRMLPYPQTAQDIVKGRQLRAAAMAPLQAAIRNDEHLTVEDRTIPGPGGDGGPNQNQIPLVILRSKTSQTETTTTDGGGGRGRPGIVYFHGGGMVLGDAFLAIEPFARIAKDLDAVVVSVEYRLAPEHPAPAPQDDCYAALVWTAEHARDLGIDPARLMVAGVSAGGGLAAGAALRARDTGGPALCAQLLVYPMLDDRDDAGAGAGAGTSSSKRQFRRDTPYDATDNEGAWRCVLGDRAGVEDAAAVSPYVAPGRATDLSGLPPAYIDVGTAEPFRDENVAYATRLWDCGGQADLHVWSGGFHGFDLLGLAVGSEVARAALETRLAWVRRVFGVAAAKAA</sequence>
<evidence type="ECO:0000259" key="3">
    <source>
        <dbReference type="Pfam" id="PF07859"/>
    </source>
</evidence>
<keyword evidence="1" id="KW-0378">Hydrolase</keyword>
<name>A0A4U6XC78_9PEZI</name>
<evidence type="ECO:0000313" key="4">
    <source>
        <dbReference type="EMBL" id="TKW52994.1"/>
    </source>
</evidence>
<feature type="region of interest" description="Disordered" evidence="2">
    <location>
        <begin position="222"/>
        <end position="241"/>
    </location>
</feature>